<evidence type="ECO:0000256" key="1">
    <source>
        <dbReference type="ARBA" id="ARBA00004141"/>
    </source>
</evidence>
<keyword evidence="2 6" id="KW-0812">Transmembrane</keyword>
<reference evidence="10" key="1">
    <citation type="submission" date="2020-05" db="EMBL/GenBank/DDBJ databases">
        <authorList>
            <person name="Chiriac C."/>
            <person name="Salcher M."/>
            <person name="Ghai R."/>
            <person name="Kavagutti S V."/>
        </authorList>
    </citation>
    <scope>NUCLEOTIDE SEQUENCE</scope>
</reference>
<feature type="compositionally biased region" description="Acidic residues" evidence="5">
    <location>
        <begin position="156"/>
        <end position="167"/>
    </location>
</feature>
<evidence type="ECO:0000313" key="9">
    <source>
        <dbReference type="EMBL" id="CAB4927932.1"/>
    </source>
</evidence>
<feature type="transmembrane region" description="Helical" evidence="6">
    <location>
        <begin position="6"/>
        <end position="25"/>
    </location>
</feature>
<keyword evidence="4 6" id="KW-0472">Membrane</keyword>
<evidence type="ECO:0000256" key="3">
    <source>
        <dbReference type="ARBA" id="ARBA00022989"/>
    </source>
</evidence>
<evidence type="ECO:0000313" key="10">
    <source>
        <dbReference type="EMBL" id="CAB5028848.1"/>
    </source>
</evidence>
<evidence type="ECO:0000256" key="2">
    <source>
        <dbReference type="ARBA" id="ARBA00022692"/>
    </source>
</evidence>
<evidence type="ECO:0000256" key="6">
    <source>
        <dbReference type="SAM" id="Phobius"/>
    </source>
</evidence>
<dbReference type="InterPro" id="IPR009908">
    <property type="entry name" value="Methylamine_util_MauE"/>
</dbReference>
<dbReference type="EMBL" id="CAFBPU010000012">
    <property type="protein sequence ID" value="CAB5028848.1"/>
    <property type="molecule type" value="Genomic_DNA"/>
</dbReference>
<dbReference type="GO" id="GO:0030416">
    <property type="term" value="P:methylamine metabolic process"/>
    <property type="evidence" value="ECO:0007669"/>
    <property type="project" value="InterPro"/>
</dbReference>
<evidence type="ECO:0000256" key="5">
    <source>
        <dbReference type="SAM" id="MobiDB-lite"/>
    </source>
</evidence>
<feature type="transmembrane region" description="Helical" evidence="6">
    <location>
        <begin position="70"/>
        <end position="91"/>
    </location>
</feature>
<keyword evidence="3 6" id="KW-1133">Transmembrane helix</keyword>
<accession>A0A6J7RK86</accession>
<proteinExistence type="predicted"/>
<evidence type="ECO:0000259" key="7">
    <source>
        <dbReference type="Pfam" id="PF07291"/>
    </source>
</evidence>
<protein>
    <submittedName>
        <fullName evidence="10">Unannotated protein</fullName>
    </submittedName>
</protein>
<dbReference type="Pfam" id="PF07291">
    <property type="entry name" value="MauE"/>
    <property type="match status" value="1"/>
</dbReference>
<organism evidence="10">
    <name type="scientific">freshwater metagenome</name>
    <dbReference type="NCBI Taxonomy" id="449393"/>
    <lineage>
        <taxon>unclassified sequences</taxon>
        <taxon>metagenomes</taxon>
        <taxon>ecological metagenomes</taxon>
    </lineage>
</organism>
<evidence type="ECO:0000313" key="8">
    <source>
        <dbReference type="EMBL" id="CAB4847104.1"/>
    </source>
</evidence>
<feature type="domain" description="Methylamine utilisation protein MauE" evidence="7">
    <location>
        <begin position="2"/>
        <end position="134"/>
    </location>
</feature>
<name>A0A6J7RK86_9ZZZZ</name>
<feature type="transmembrane region" description="Helical" evidence="6">
    <location>
        <begin position="46"/>
        <end position="64"/>
    </location>
</feature>
<dbReference type="GO" id="GO:0016020">
    <property type="term" value="C:membrane"/>
    <property type="evidence" value="ECO:0007669"/>
    <property type="project" value="UniProtKB-SubCell"/>
</dbReference>
<sequence>MWVGTVLRLILSGILFWSGIVKLVEPHGAREAIIAYRVFPPSWVDLLGWALPAGEVALGALLLVGLFTRLAALCTALLMVGFIIGISSVWIRGYSIDCGCFGGGGDVGEAGKTWRYSSELLRDFLFTGMAVYLVSWPRTRWALDSLGATMSTSNSLDDDDDNNDDDTPNPLEEPTP</sequence>
<feature type="region of interest" description="Disordered" evidence="5">
    <location>
        <begin position="152"/>
        <end position="176"/>
    </location>
</feature>
<dbReference type="AlphaFoldDB" id="A0A6J7RK86"/>
<dbReference type="EMBL" id="CAFBIZ010000028">
    <property type="protein sequence ID" value="CAB4847104.1"/>
    <property type="molecule type" value="Genomic_DNA"/>
</dbReference>
<comment type="subcellular location">
    <subcellularLocation>
        <location evidence="1">Membrane</location>
        <topology evidence="1">Multi-pass membrane protein</topology>
    </subcellularLocation>
</comment>
<dbReference type="EMBL" id="CAFBND010000006">
    <property type="protein sequence ID" value="CAB4927932.1"/>
    <property type="molecule type" value="Genomic_DNA"/>
</dbReference>
<gene>
    <name evidence="8" type="ORF">UFOPK3268_00361</name>
    <name evidence="9" type="ORF">UFOPK3752_00246</name>
    <name evidence="10" type="ORF">UFOPK4150_00762</name>
</gene>
<evidence type="ECO:0000256" key="4">
    <source>
        <dbReference type="ARBA" id="ARBA00023136"/>
    </source>
</evidence>